<evidence type="ECO:0000313" key="1">
    <source>
        <dbReference type="EMBL" id="MDN4572018.1"/>
    </source>
</evidence>
<dbReference type="AlphaFoldDB" id="A0AAW7MHA3"/>
<dbReference type="EMBL" id="QAIC01000024">
    <property type="protein sequence ID" value="MDN4572018.1"/>
    <property type="molecule type" value="Genomic_DNA"/>
</dbReference>
<evidence type="ECO:0000313" key="4">
    <source>
        <dbReference type="Proteomes" id="UP001172791"/>
    </source>
</evidence>
<dbReference type="EMBL" id="QAID01000021">
    <property type="protein sequence ID" value="MDN4576669.1"/>
    <property type="molecule type" value="Genomic_DNA"/>
</dbReference>
<proteinExistence type="predicted"/>
<keyword evidence="3" id="KW-1185">Reference proteome</keyword>
<name>A0AAW7MHA3_9BURK</name>
<dbReference type="Proteomes" id="UP001172788">
    <property type="component" value="Unassembled WGS sequence"/>
</dbReference>
<gene>
    <name evidence="1" type="ORF">DBA34_01870</name>
    <name evidence="2" type="ORF">DBB29_00785</name>
</gene>
<organism evidence="1 4">
    <name type="scientific">Pandoraea cepalis</name>
    <dbReference type="NCBI Taxonomy" id="2508294"/>
    <lineage>
        <taxon>Bacteria</taxon>
        <taxon>Pseudomonadati</taxon>
        <taxon>Pseudomonadota</taxon>
        <taxon>Betaproteobacteria</taxon>
        <taxon>Burkholderiales</taxon>
        <taxon>Burkholderiaceae</taxon>
        <taxon>Pandoraea</taxon>
    </lineage>
</organism>
<dbReference type="Proteomes" id="UP001172791">
    <property type="component" value="Unassembled WGS sequence"/>
</dbReference>
<evidence type="ECO:0000313" key="2">
    <source>
        <dbReference type="EMBL" id="MDN4576669.1"/>
    </source>
</evidence>
<sequence length="71" mass="7802">MKAVKPLKDGRYTAQCRQETFLAAVAAGHSRAFPIADVIVSGGWARFYRGGEEVWSCNPSYAAVHFIITKV</sequence>
<evidence type="ECO:0000313" key="3">
    <source>
        <dbReference type="Proteomes" id="UP001172788"/>
    </source>
</evidence>
<protein>
    <submittedName>
        <fullName evidence="1">Uncharacterized protein</fullName>
    </submittedName>
</protein>
<comment type="caution">
    <text evidence="1">The sequence shown here is derived from an EMBL/GenBank/DDBJ whole genome shotgun (WGS) entry which is preliminary data.</text>
</comment>
<accession>A0AAW7MHA3</accession>
<reference evidence="1" key="1">
    <citation type="submission" date="2018-04" db="EMBL/GenBank/DDBJ databases">
        <authorList>
            <person name="Jy Z."/>
        </authorList>
    </citation>
    <scope>NUCLEOTIDE SEQUENCE</scope>
    <source>
        <strain evidence="2">AS13</strain>
        <strain evidence="1">LA18</strain>
    </source>
</reference>